<gene>
    <name evidence="5" type="ORF">STAS_15063</name>
</gene>
<dbReference type="GO" id="GO:0008270">
    <property type="term" value="F:zinc ion binding"/>
    <property type="evidence" value="ECO:0007669"/>
    <property type="project" value="InterPro"/>
</dbReference>
<evidence type="ECO:0000256" key="2">
    <source>
        <dbReference type="ARBA" id="ARBA00022737"/>
    </source>
</evidence>
<dbReference type="NCBIfam" id="TIGR00756">
    <property type="entry name" value="PPR"/>
    <property type="match status" value="3"/>
</dbReference>
<feature type="repeat" description="PPR" evidence="3">
    <location>
        <begin position="177"/>
        <end position="211"/>
    </location>
</feature>
<feature type="domain" description="DYW" evidence="4">
    <location>
        <begin position="525"/>
        <end position="617"/>
    </location>
</feature>
<comment type="caution">
    <text evidence="5">The sequence shown here is derived from an EMBL/GenBank/DDBJ whole genome shotgun (WGS) entry which is preliminary data.</text>
</comment>
<sequence>MQPTAPARVSRRSLSQLLSKRPPISRIKQIHARVITEPFDSPRGSLIDSLIHCYLHAGDLSSVRALFDGYPSPPPSALLWNLLIRAYSKIPRSSEPIALLRKMLGTRTAPDKYTFNFVITSCAHQEEVVYGQIFHGFVVKNGSLLNMYVANSLINLYSVFARPDNASKVFDEMPERDVFAWTSLVSAYAKNGDMTMAGEVFREMPVRNDVSWAVMVSGFVSSGCYAEAIKYFRDMLRTMRPNEAALVCALSACANLGSLDQGSWIHDYIDKNRISRTSNVTTALIDMYAKCGKIDSAFGVFDKIPKRDAQNFTSLISGLSIHGLGEKAIRIFRRMLTEKLKPNEITILGVLNGCSHSGLLQQGSSIFYNMESLWGIVPKIGHYGCYIDLLGRAGYLAKAFGIVKSMPVKPDIAVWRSLLSSCRIHRDINFGERVIGHLDHLEPRNCSGANVLLSNMYASLGKWEKVIQVRDTMGNLQKNQSDIGVSWLEFNGIVHEFRVADKIHPQIDEIREKLREIMQRVRSVGYAADVTQVSFDLNDEDRENAVTWHSEKLAVAFALMNTRPMDSIRIVKNLRTCEDCHVALKAISRVYDREIIVRDRSRFHTFREGKCSCRDYW</sequence>
<dbReference type="GO" id="GO:0009451">
    <property type="term" value="P:RNA modification"/>
    <property type="evidence" value="ECO:0007669"/>
    <property type="project" value="InterPro"/>
</dbReference>
<dbReference type="PANTHER" id="PTHR47926">
    <property type="entry name" value="PENTATRICOPEPTIDE REPEAT-CONTAINING PROTEIN"/>
    <property type="match status" value="1"/>
</dbReference>
<dbReference type="Pfam" id="PF20430">
    <property type="entry name" value="Eplus_motif"/>
    <property type="match status" value="1"/>
</dbReference>
<feature type="repeat" description="PPR" evidence="3">
    <location>
        <begin position="308"/>
        <end position="342"/>
    </location>
</feature>
<evidence type="ECO:0000256" key="1">
    <source>
        <dbReference type="ARBA" id="ARBA00006643"/>
    </source>
</evidence>
<dbReference type="EMBL" id="BKCP01005516">
    <property type="protein sequence ID" value="GER38541.1"/>
    <property type="molecule type" value="Genomic_DNA"/>
</dbReference>
<comment type="similarity">
    <text evidence="1">Belongs to the PPR family. PCMP-H subfamily.</text>
</comment>
<protein>
    <submittedName>
        <fullName evidence="5">Pentatricopeptide repeat-containing protein</fullName>
    </submittedName>
</protein>
<dbReference type="OrthoDB" id="330671at2759"/>
<name>A0A5A7Q0Y8_STRAF</name>
<proteinExistence type="inferred from homology"/>
<dbReference type="InterPro" id="IPR046848">
    <property type="entry name" value="E_motif"/>
</dbReference>
<dbReference type="FunFam" id="1.25.40.10:FF:000348">
    <property type="entry name" value="Pentatricopeptide repeat-containing protein chloroplastic"/>
    <property type="match status" value="1"/>
</dbReference>
<dbReference type="GO" id="GO:0003723">
    <property type="term" value="F:RNA binding"/>
    <property type="evidence" value="ECO:0007669"/>
    <property type="project" value="InterPro"/>
</dbReference>
<accession>A0A5A7Q0Y8</accession>
<dbReference type="FunFam" id="1.25.40.10:FF:000184">
    <property type="entry name" value="Pentatricopeptide repeat-containing protein, chloroplastic"/>
    <property type="match status" value="1"/>
</dbReference>
<evidence type="ECO:0000256" key="3">
    <source>
        <dbReference type="PROSITE-ProRule" id="PRU00708"/>
    </source>
</evidence>
<dbReference type="Pfam" id="PF20431">
    <property type="entry name" value="E_motif"/>
    <property type="match status" value="1"/>
</dbReference>
<dbReference type="InterPro" id="IPR011990">
    <property type="entry name" value="TPR-like_helical_dom_sf"/>
</dbReference>
<evidence type="ECO:0000313" key="5">
    <source>
        <dbReference type="EMBL" id="GER38541.1"/>
    </source>
</evidence>
<dbReference type="InterPro" id="IPR046849">
    <property type="entry name" value="E2_motif"/>
</dbReference>
<dbReference type="AlphaFoldDB" id="A0A5A7Q0Y8"/>
<dbReference type="InterPro" id="IPR032867">
    <property type="entry name" value="DYW_dom"/>
</dbReference>
<dbReference type="Gene3D" id="1.25.40.10">
    <property type="entry name" value="Tetratricopeptide repeat domain"/>
    <property type="match status" value="3"/>
</dbReference>
<reference evidence="6" key="1">
    <citation type="journal article" date="2019" name="Curr. Biol.">
        <title>Genome Sequence of Striga asiatica Provides Insight into the Evolution of Plant Parasitism.</title>
        <authorList>
            <person name="Yoshida S."/>
            <person name="Kim S."/>
            <person name="Wafula E.K."/>
            <person name="Tanskanen J."/>
            <person name="Kim Y.M."/>
            <person name="Honaas L."/>
            <person name="Yang Z."/>
            <person name="Spallek T."/>
            <person name="Conn C.E."/>
            <person name="Ichihashi Y."/>
            <person name="Cheong K."/>
            <person name="Cui S."/>
            <person name="Der J.P."/>
            <person name="Gundlach H."/>
            <person name="Jiao Y."/>
            <person name="Hori C."/>
            <person name="Ishida J.K."/>
            <person name="Kasahara H."/>
            <person name="Kiba T."/>
            <person name="Kim M.S."/>
            <person name="Koo N."/>
            <person name="Laohavisit A."/>
            <person name="Lee Y.H."/>
            <person name="Lumba S."/>
            <person name="McCourt P."/>
            <person name="Mortimer J.C."/>
            <person name="Mutuku J.M."/>
            <person name="Nomura T."/>
            <person name="Sasaki-Sekimoto Y."/>
            <person name="Seto Y."/>
            <person name="Wang Y."/>
            <person name="Wakatake T."/>
            <person name="Sakakibara H."/>
            <person name="Demura T."/>
            <person name="Yamaguchi S."/>
            <person name="Yoneyama K."/>
            <person name="Manabe R.I."/>
            <person name="Nelson D.C."/>
            <person name="Schulman A.H."/>
            <person name="Timko M.P."/>
            <person name="dePamphilis C.W."/>
            <person name="Choi D."/>
            <person name="Shirasu K."/>
        </authorList>
    </citation>
    <scope>NUCLEOTIDE SEQUENCE [LARGE SCALE GENOMIC DNA]</scope>
    <source>
        <strain evidence="6">cv. UVA1</strain>
    </source>
</reference>
<organism evidence="5 6">
    <name type="scientific">Striga asiatica</name>
    <name type="common">Asiatic witchweed</name>
    <name type="synonym">Buchnera asiatica</name>
    <dbReference type="NCBI Taxonomy" id="4170"/>
    <lineage>
        <taxon>Eukaryota</taxon>
        <taxon>Viridiplantae</taxon>
        <taxon>Streptophyta</taxon>
        <taxon>Embryophyta</taxon>
        <taxon>Tracheophyta</taxon>
        <taxon>Spermatophyta</taxon>
        <taxon>Magnoliopsida</taxon>
        <taxon>eudicotyledons</taxon>
        <taxon>Gunneridae</taxon>
        <taxon>Pentapetalae</taxon>
        <taxon>asterids</taxon>
        <taxon>lamiids</taxon>
        <taxon>Lamiales</taxon>
        <taxon>Orobanchaceae</taxon>
        <taxon>Buchnereae</taxon>
        <taxon>Striga</taxon>
    </lineage>
</organism>
<dbReference type="InterPro" id="IPR002885">
    <property type="entry name" value="PPR_rpt"/>
</dbReference>
<dbReference type="PROSITE" id="PS51375">
    <property type="entry name" value="PPR"/>
    <property type="match status" value="2"/>
</dbReference>
<keyword evidence="2" id="KW-0677">Repeat</keyword>
<dbReference type="Pfam" id="PF01535">
    <property type="entry name" value="PPR"/>
    <property type="match status" value="5"/>
</dbReference>
<dbReference type="InterPro" id="IPR046960">
    <property type="entry name" value="PPR_At4g14850-like_plant"/>
</dbReference>
<dbReference type="PANTHER" id="PTHR47926:SF344">
    <property type="entry name" value="OS07G0636900 PROTEIN"/>
    <property type="match status" value="1"/>
</dbReference>
<evidence type="ECO:0000259" key="4">
    <source>
        <dbReference type="Pfam" id="PF14432"/>
    </source>
</evidence>
<dbReference type="Proteomes" id="UP000325081">
    <property type="component" value="Unassembled WGS sequence"/>
</dbReference>
<evidence type="ECO:0000313" key="6">
    <source>
        <dbReference type="Proteomes" id="UP000325081"/>
    </source>
</evidence>
<dbReference type="Pfam" id="PF14432">
    <property type="entry name" value="DYW_deaminase"/>
    <property type="match status" value="1"/>
</dbReference>
<keyword evidence="6" id="KW-1185">Reference proteome</keyword>